<evidence type="ECO:0008006" key="4">
    <source>
        <dbReference type="Google" id="ProtNLM"/>
    </source>
</evidence>
<protein>
    <recommendedName>
        <fullName evidence="4">Developmental regulatory protein wetA</fullName>
    </recommendedName>
</protein>
<feature type="compositionally biased region" description="Polar residues" evidence="1">
    <location>
        <begin position="500"/>
        <end position="510"/>
    </location>
</feature>
<evidence type="ECO:0000313" key="3">
    <source>
        <dbReference type="Proteomes" id="UP001239445"/>
    </source>
</evidence>
<feature type="compositionally biased region" description="Low complexity" evidence="1">
    <location>
        <begin position="548"/>
        <end position="572"/>
    </location>
</feature>
<dbReference type="Proteomes" id="UP001239445">
    <property type="component" value="Unassembled WGS sequence"/>
</dbReference>
<feature type="region of interest" description="Disordered" evidence="1">
    <location>
        <begin position="189"/>
        <end position="209"/>
    </location>
</feature>
<evidence type="ECO:0000256" key="1">
    <source>
        <dbReference type="SAM" id="MobiDB-lite"/>
    </source>
</evidence>
<reference evidence="2" key="1">
    <citation type="submission" date="2023-06" db="EMBL/GenBank/DDBJ databases">
        <title>Genome-scale phylogeny and comparative genomics of the fungal order Sordariales.</title>
        <authorList>
            <consortium name="Lawrence Berkeley National Laboratory"/>
            <person name="Hensen N."/>
            <person name="Bonometti L."/>
            <person name="Westerberg I."/>
            <person name="Brannstrom I.O."/>
            <person name="Guillou S."/>
            <person name="Cros-Aarteil S."/>
            <person name="Calhoun S."/>
            <person name="Haridas S."/>
            <person name="Kuo A."/>
            <person name="Mondo S."/>
            <person name="Pangilinan J."/>
            <person name="Riley R."/>
            <person name="Labutti K."/>
            <person name="Andreopoulos B."/>
            <person name="Lipzen A."/>
            <person name="Chen C."/>
            <person name="Yanf M."/>
            <person name="Daum C."/>
            <person name="Ng V."/>
            <person name="Clum A."/>
            <person name="Steindorff A."/>
            <person name="Ohm R."/>
            <person name="Martin F."/>
            <person name="Silar P."/>
            <person name="Natvig D."/>
            <person name="Lalanne C."/>
            <person name="Gautier V."/>
            <person name="Ament-Velasquez S.L."/>
            <person name="Kruys A."/>
            <person name="Hutchinson M.I."/>
            <person name="Powell A.J."/>
            <person name="Barry K."/>
            <person name="Miller A.N."/>
            <person name="Grigoriev I.V."/>
            <person name="Debuchy R."/>
            <person name="Gladieux P."/>
            <person name="Thoren M.H."/>
            <person name="Johannesson H."/>
        </authorList>
    </citation>
    <scope>NUCLEOTIDE SEQUENCE</scope>
    <source>
        <strain evidence="2">PSN4</strain>
    </source>
</reference>
<feature type="compositionally biased region" description="Low complexity" evidence="1">
    <location>
        <begin position="226"/>
        <end position="235"/>
    </location>
</feature>
<feature type="compositionally biased region" description="Low complexity" evidence="1">
    <location>
        <begin position="163"/>
        <end position="174"/>
    </location>
</feature>
<dbReference type="EMBL" id="MU839835">
    <property type="protein sequence ID" value="KAK1754825.1"/>
    <property type="molecule type" value="Genomic_DNA"/>
</dbReference>
<feature type="region of interest" description="Disordered" evidence="1">
    <location>
        <begin position="686"/>
        <end position="713"/>
    </location>
</feature>
<accession>A0AAJ0BBM4</accession>
<proteinExistence type="predicted"/>
<feature type="compositionally biased region" description="Polar residues" evidence="1">
    <location>
        <begin position="308"/>
        <end position="322"/>
    </location>
</feature>
<organism evidence="2 3">
    <name type="scientific">Echria macrotheca</name>
    <dbReference type="NCBI Taxonomy" id="438768"/>
    <lineage>
        <taxon>Eukaryota</taxon>
        <taxon>Fungi</taxon>
        <taxon>Dikarya</taxon>
        <taxon>Ascomycota</taxon>
        <taxon>Pezizomycotina</taxon>
        <taxon>Sordariomycetes</taxon>
        <taxon>Sordariomycetidae</taxon>
        <taxon>Sordariales</taxon>
        <taxon>Schizotheciaceae</taxon>
        <taxon>Echria</taxon>
    </lineage>
</organism>
<feature type="region of interest" description="Disordered" evidence="1">
    <location>
        <begin position="115"/>
        <end position="134"/>
    </location>
</feature>
<dbReference type="AlphaFoldDB" id="A0AAJ0BBM4"/>
<feature type="region of interest" description="Disordered" evidence="1">
    <location>
        <begin position="475"/>
        <end position="653"/>
    </location>
</feature>
<feature type="compositionally biased region" description="Polar residues" evidence="1">
    <location>
        <begin position="145"/>
        <end position="161"/>
    </location>
</feature>
<feature type="region of interest" description="Disordered" evidence="1">
    <location>
        <begin position="140"/>
        <end position="177"/>
    </location>
</feature>
<comment type="caution">
    <text evidence="2">The sequence shown here is derived from an EMBL/GenBank/DDBJ whole genome shotgun (WGS) entry which is preliminary data.</text>
</comment>
<feature type="compositionally biased region" description="Low complexity" evidence="1">
    <location>
        <begin position="642"/>
        <end position="653"/>
    </location>
</feature>
<feature type="compositionally biased region" description="Low complexity" evidence="1">
    <location>
        <begin position="115"/>
        <end position="129"/>
    </location>
</feature>
<feature type="region of interest" description="Disordered" evidence="1">
    <location>
        <begin position="264"/>
        <end position="323"/>
    </location>
</feature>
<feature type="region of interest" description="Disordered" evidence="1">
    <location>
        <begin position="221"/>
        <end position="251"/>
    </location>
</feature>
<feature type="region of interest" description="Disordered" evidence="1">
    <location>
        <begin position="38"/>
        <end position="81"/>
    </location>
</feature>
<feature type="compositionally biased region" description="Basic residues" evidence="1">
    <location>
        <begin position="511"/>
        <end position="529"/>
    </location>
</feature>
<feature type="compositionally biased region" description="Polar residues" evidence="1">
    <location>
        <begin position="579"/>
        <end position="593"/>
    </location>
</feature>
<sequence>MARVQGMGIGLPMAKMASTTNGTDIGVNYSPVGGGDFASSADPLSPLQNKGTASSRGRSGRGGPGIGGDEEGREQGGWQGTNENHELQHLHQQMAVETADSFFDEFVVLDGGESLLPPSSSSTAPFSSGRRGGLVKADEGVAPATGTSFGSVPLSSHSSGVTPPGNAAPGQPGNMHQQLANQAGQHLDMFDMSGLPSSFPDLPGTGSISDSELLKLEGLSMRSSRPPVATASASEPPSPPSHATGSPRKAGRLETLYSRARAKMASLHPRGKHQPQISRPGPAQAMSTAPMEPPKTNTRPRPRDLHIPNSSQPMSLPLTSSAGEGLVADPNHLVLDFAAVNELFGGPEGLQMNLPGNGISGTPLDTPLDGHFGPATSTGCSTTSQQAAFTPVGLDENCWWDPAMNMEMDIDDPNFFTTPSTYKQADFQLALQLQQQGYAPASAGSNSLHNSGLMIHMPQPRGSGSTMLHPALQLSMAQAQAQAQHAQARFQYPPPPPMPNSVSAGDLNSSPRRHKPRAPSSGARHHHYHPGTGGGVPLPSSSPRKGRTASGSGPGSIPSTPSTAYPPSTNPSRLHRRSASMQTLRTADPSTPSAVRKRKSWTGRRVSGSHDNNNHHHPYPSCQNGGGGGGSTNGSPRKTSRRTSSTTSAKLTSASMASLALESFEREKEAGGFVNYTPEDHRVLMTGVAPSGSSKTKARREREAAEQKRKLGEAVRKAVEAAGGDVRKLEDEGIGLGDWLEGRERRDG</sequence>
<name>A0AAJ0BBM4_9PEZI</name>
<feature type="compositionally biased region" description="Low complexity" evidence="1">
    <location>
        <begin position="477"/>
        <end position="488"/>
    </location>
</feature>
<feature type="compositionally biased region" description="Basic and acidic residues" evidence="1">
    <location>
        <begin position="700"/>
        <end position="713"/>
    </location>
</feature>
<gene>
    <name evidence="2" type="ORF">QBC47DRAFT_461855</name>
</gene>
<evidence type="ECO:0000313" key="2">
    <source>
        <dbReference type="EMBL" id="KAK1754825.1"/>
    </source>
</evidence>
<keyword evidence="3" id="KW-1185">Reference proteome</keyword>